<dbReference type="Gene3D" id="2.60.120.10">
    <property type="entry name" value="Jelly Rolls"/>
    <property type="match status" value="1"/>
</dbReference>
<dbReference type="Proteomes" id="UP000031278">
    <property type="component" value="Unassembled WGS sequence"/>
</dbReference>
<dbReference type="InterPro" id="IPR014710">
    <property type="entry name" value="RmlC-like_jellyroll"/>
</dbReference>
<dbReference type="CDD" id="cd06981">
    <property type="entry name" value="cupin_reut_a1446"/>
    <property type="match status" value="1"/>
</dbReference>
<evidence type="ECO:0000313" key="3">
    <source>
        <dbReference type="Proteomes" id="UP000031278"/>
    </source>
</evidence>
<name>A0A0B9G5E1_9GAMM</name>
<dbReference type="EMBL" id="JWLZ01000146">
    <property type="protein sequence ID" value="KHT63953.1"/>
    <property type="molecule type" value="Genomic_DNA"/>
</dbReference>
<gene>
    <name evidence="2" type="ORF">RJ45_09265</name>
</gene>
<accession>A0A0B9G5E1</accession>
<evidence type="ECO:0000313" key="2">
    <source>
        <dbReference type="EMBL" id="KHT63953.1"/>
    </source>
</evidence>
<dbReference type="Pfam" id="PF07883">
    <property type="entry name" value="Cupin_2"/>
    <property type="match status" value="1"/>
</dbReference>
<evidence type="ECO:0000259" key="1">
    <source>
        <dbReference type="Pfam" id="PF07883"/>
    </source>
</evidence>
<dbReference type="AlphaFoldDB" id="A0A0B9G5E1"/>
<protein>
    <submittedName>
        <fullName evidence="2">Cupin</fullName>
    </submittedName>
</protein>
<dbReference type="InterPro" id="IPR011051">
    <property type="entry name" value="RmlC_Cupin_sf"/>
</dbReference>
<feature type="domain" description="Cupin type-2" evidence="1">
    <location>
        <begin position="45"/>
        <end position="103"/>
    </location>
</feature>
<dbReference type="InterPro" id="IPR013096">
    <property type="entry name" value="Cupin_2"/>
</dbReference>
<sequence>MDNLFDAIPASLPEELFEDILKTSSMRIERIVSRGHTTPEGDWYDQDEGEWVMVVKGSARILFEEGMREISMTAGDHITIPAHQRHRVSWTDPEQETIWLAVFYSDN</sequence>
<dbReference type="RefSeq" id="WP_039460817.1">
    <property type="nucleotide sequence ID" value="NZ_JWLZ01000146.1"/>
</dbReference>
<proteinExistence type="predicted"/>
<reference evidence="2 3" key="1">
    <citation type="submission" date="2014-12" db="EMBL/GenBank/DDBJ databases">
        <title>Genome sequencing of Photobacterium gaetbulicola AD005a.</title>
        <authorList>
            <person name="Adrian T.G.S."/>
            <person name="Chan K.G."/>
        </authorList>
    </citation>
    <scope>NUCLEOTIDE SEQUENCE [LARGE SCALE GENOMIC DNA]</scope>
    <source>
        <strain evidence="2 3">AD005a</strain>
    </source>
</reference>
<dbReference type="SUPFAM" id="SSF51182">
    <property type="entry name" value="RmlC-like cupins"/>
    <property type="match status" value="1"/>
</dbReference>
<organism evidence="2 3">
    <name type="scientific">Photobacterium gaetbulicola</name>
    <dbReference type="NCBI Taxonomy" id="1295392"/>
    <lineage>
        <taxon>Bacteria</taxon>
        <taxon>Pseudomonadati</taxon>
        <taxon>Pseudomonadota</taxon>
        <taxon>Gammaproteobacteria</taxon>
        <taxon>Vibrionales</taxon>
        <taxon>Vibrionaceae</taxon>
        <taxon>Photobacterium</taxon>
    </lineage>
</organism>
<comment type="caution">
    <text evidence="2">The sequence shown here is derived from an EMBL/GenBank/DDBJ whole genome shotgun (WGS) entry which is preliminary data.</text>
</comment>